<accession>A0A2T0QAH6</accession>
<protein>
    <submittedName>
        <fullName evidence="2">Uncharacterized protein</fullName>
    </submittedName>
</protein>
<dbReference type="AlphaFoldDB" id="A0A2T0QAH6"/>
<evidence type="ECO:0000313" key="2">
    <source>
        <dbReference type="EMBL" id="PRY00825.1"/>
    </source>
</evidence>
<feature type="compositionally biased region" description="Basic and acidic residues" evidence="1">
    <location>
        <begin position="1"/>
        <end position="22"/>
    </location>
</feature>
<keyword evidence="3" id="KW-1185">Reference proteome</keyword>
<sequence>MQRGSDKHSPRVDENLRHETEGMVRSGHPTRAREDREVEPTVTDDGTSATERPDAADEEFEADRESGG</sequence>
<evidence type="ECO:0000313" key="3">
    <source>
        <dbReference type="Proteomes" id="UP000237846"/>
    </source>
</evidence>
<evidence type="ECO:0000256" key="1">
    <source>
        <dbReference type="SAM" id="MobiDB-lite"/>
    </source>
</evidence>
<comment type="caution">
    <text evidence="2">The sequence shown here is derived from an EMBL/GenBank/DDBJ whole genome shotgun (WGS) entry which is preliminary data.</text>
</comment>
<dbReference type="Proteomes" id="UP000237846">
    <property type="component" value="Unassembled WGS sequence"/>
</dbReference>
<name>A0A2T0QAH6_9ACTN</name>
<proteinExistence type="predicted"/>
<dbReference type="EMBL" id="PVZC01000002">
    <property type="protein sequence ID" value="PRY00825.1"/>
    <property type="molecule type" value="Genomic_DNA"/>
</dbReference>
<feature type="region of interest" description="Disordered" evidence="1">
    <location>
        <begin position="1"/>
        <end position="68"/>
    </location>
</feature>
<dbReference type="OrthoDB" id="5519961at2"/>
<reference evidence="2 3" key="1">
    <citation type="submission" date="2018-03" db="EMBL/GenBank/DDBJ databases">
        <title>Genomic Encyclopedia of Archaeal and Bacterial Type Strains, Phase II (KMG-II): from individual species to whole genera.</title>
        <authorList>
            <person name="Goeker M."/>
        </authorList>
    </citation>
    <scope>NUCLEOTIDE SEQUENCE [LARGE SCALE GENOMIC DNA]</scope>
    <source>
        <strain evidence="2 3">DSM 45601</strain>
    </source>
</reference>
<gene>
    <name evidence="2" type="ORF">CLV72_102457</name>
</gene>
<organism evidence="2 3">
    <name type="scientific">Allonocardiopsis opalescens</name>
    <dbReference type="NCBI Taxonomy" id="1144618"/>
    <lineage>
        <taxon>Bacteria</taxon>
        <taxon>Bacillati</taxon>
        <taxon>Actinomycetota</taxon>
        <taxon>Actinomycetes</taxon>
        <taxon>Streptosporangiales</taxon>
        <taxon>Allonocardiopsis</taxon>
    </lineage>
</organism>
<dbReference type="RefSeq" id="WP_106242915.1">
    <property type="nucleotide sequence ID" value="NZ_PVZC01000002.1"/>
</dbReference>